<dbReference type="PANTHER" id="PTHR24121">
    <property type="entry name" value="NO MECHANORECEPTOR POTENTIAL C, ISOFORM D-RELATED"/>
    <property type="match status" value="1"/>
</dbReference>
<name>A0ABQ8QZM2_FUSEQ</name>
<dbReference type="Gene3D" id="1.25.40.20">
    <property type="entry name" value="Ankyrin repeat-containing domain"/>
    <property type="match status" value="1"/>
</dbReference>
<sequence length="164" mass="18227">MHGHEEIVKALISLPLSVFDFTRAPLENLGAISYLSRAANAQQPAIFETIAVSGKVNITERNGNGTRASIQKRDNKNRTPLFFAAMEGSQEVTRRLVGLDRVNSDAQDDDGKTPLYWATFYGHSAVAKILEDSGRVNRSIMARALEDRRASQQSEPAFTWHILQ</sequence>
<dbReference type="SUPFAM" id="SSF48403">
    <property type="entry name" value="Ankyrin repeat"/>
    <property type="match status" value="1"/>
</dbReference>
<dbReference type="InterPro" id="IPR036770">
    <property type="entry name" value="Ankyrin_rpt-contain_sf"/>
</dbReference>
<evidence type="ECO:0000256" key="1">
    <source>
        <dbReference type="PROSITE-ProRule" id="PRU00023"/>
    </source>
</evidence>
<dbReference type="PROSITE" id="PS50297">
    <property type="entry name" value="ANK_REP_REGION"/>
    <property type="match status" value="1"/>
</dbReference>
<keyword evidence="1" id="KW-0040">ANK repeat</keyword>
<dbReference type="Pfam" id="PF12796">
    <property type="entry name" value="Ank_2"/>
    <property type="match status" value="1"/>
</dbReference>
<dbReference type="InterPro" id="IPR002110">
    <property type="entry name" value="Ankyrin_rpt"/>
</dbReference>
<accession>A0ABQ8QZM2</accession>
<protein>
    <recommendedName>
        <fullName evidence="4">Ankyrin repeat protein</fullName>
    </recommendedName>
</protein>
<evidence type="ECO:0000313" key="3">
    <source>
        <dbReference type="Proteomes" id="UP001152024"/>
    </source>
</evidence>
<dbReference type="EMBL" id="JAOQBH010000024">
    <property type="protein sequence ID" value="KAJ4117549.1"/>
    <property type="molecule type" value="Genomic_DNA"/>
</dbReference>
<dbReference type="PANTHER" id="PTHR24121:SF23">
    <property type="entry name" value="NO MECHANORECEPTOR POTENTIAL C, ISOFORM H"/>
    <property type="match status" value="1"/>
</dbReference>
<dbReference type="SMART" id="SM00248">
    <property type="entry name" value="ANK"/>
    <property type="match status" value="2"/>
</dbReference>
<evidence type="ECO:0000313" key="2">
    <source>
        <dbReference type="EMBL" id="KAJ4117549.1"/>
    </source>
</evidence>
<feature type="repeat" description="ANK" evidence="1">
    <location>
        <begin position="110"/>
        <end position="134"/>
    </location>
</feature>
<comment type="caution">
    <text evidence="2">The sequence shown here is derived from an EMBL/GenBank/DDBJ whole genome shotgun (WGS) entry which is preliminary data.</text>
</comment>
<proteinExistence type="predicted"/>
<dbReference type="Proteomes" id="UP001152024">
    <property type="component" value="Unassembled WGS sequence"/>
</dbReference>
<dbReference type="PROSITE" id="PS50088">
    <property type="entry name" value="ANK_REPEAT"/>
    <property type="match status" value="1"/>
</dbReference>
<reference evidence="2" key="1">
    <citation type="submission" date="2022-09" db="EMBL/GenBank/DDBJ databases">
        <title>Fusarium specimens isolated from Avocado Roots.</title>
        <authorList>
            <person name="Stajich J."/>
            <person name="Roper C."/>
            <person name="Heimlech-Rivalta G."/>
        </authorList>
    </citation>
    <scope>NUCLEOTIDE SEQUENCE</scope>
    <source>
        <strain evidence="2">CF00095</strain>
    </source>
</reference>
<gene>
    <name evidence="2" type="ORF">NW768_010912</name>
</gene>
<evidence type="ECO:0008006" key="4">
    <source>
        <dbReference type="Google" id="ProtNLM"/>
    </source>
</evidence>
<organism evidence="2 3">
    <name type="scientific">Fusarium equiseti</name>
    <name type="common">Fusarium scirpi</name>
    <dbReference type="NCBI Taxonomy" id="61235"/>
    <lineage>
        <taxon>Eukaryota</taxon>
        <taxon>Fungi</taxon>
        <taxon>Dikarya</taxon>
        <taxon>Ascomycota</taxon>
        <taxon>Pezizomycotina</taxon>
        <taxon>Sordariomycetes</taxon>
        <taxon>Hypocreomycetidae</taxon>
        <taxon>Hypocreales</taxon>
        <taxon>Nectriaceae</taxon>
        <taxon>Fusarium</taxon>
        <taxon>Fusarium incarnatum-equiseti species complex</taxon>
    </lineage>
</organism>
<keyword evidence="3" id="KW-1185">Reference proteome</keyword>